<comment type="subcellular location">
    <subcellularLocation>
        <location evidence="1">Membrane</location>
        <topology evidence="1">Multi-pass membrane protein</topology>
    </subcellularLocation>
</comment>
<dbReference type="InterPro" id="IPR038772">
    <property type="entry name" value="Sph/SMPD2-like"/>
</dbReference>
<evidence type="ECO:0000256" key="10">
    <source>
        <dbReference type="ARBA" id="ARBA00022919"/>
    </source>
</evidence>
<evidence type="ECO:0000259" key="15">
    <source>
        <dbReference type="Pfam" id="PF03372"/>
    </source>
</evidence>
<dbReference type="GO" id="GO:0004767">
    <property type="term" value="F:sphingomyelin phosphodiesterase activity"/>
    <property type="evidence" value="ECO:0007669"/>
    <property type="project" value="UniProtKB-EC"/>
</dbReference>
<dbReference type="EC" id="3.1.4.12" evidence="5"/>
<dbReference type="Pfam" id="PF03372">
    <property type="entry name" value="Exo_endo_phos"/>
    <property type="match status" value="1"/>
</dbReference>
<comment type="pathway">
    <text evidence="3">Sphingolipid metabolism.</text>
</comment>
<protein>
    <recommendedName>
        <fullName evidence="5">sphingomyelin phosphodiesterase</fullName>
        <ecNumber evidence="5">3.1.4.12</ecNumber>
    </recommendedName>
</protein>
<keyword evidence="17" id="KW-1185">Reference proteome</keyword>
<evidence type="ECO:0000256" key="13">
    <source>
        <dbReference type="ARBA" id="ARBA00023136"/>
    </source>
</evidence>
<feature type="domain" description="Endonuclease/exonuclease/phosphatase" evidence="15">
    <location>
        <begin position="8"/>
        <end position="247"/>
    </location>
</feature>
<dbReference type="EMBL" id="JAVRBK010000005">
    <property type="protein sequence ID" value="KAK5643801.1"/>
    <property type="molecule type" value="Genomic_DNA"/>
</dbReference>
<dbReference type="PANTHER" id="PTHR16320:SF24">
    <property type="entry name" value="PHOSPHODIESTERASE, PUTATIVE-RELATED"/>
    <property type="match status" value="1"/>
</dbReference>
<dbReference type="GO" id="GO:0016020">
    <property type="term" value="C:membrane"/>
    <property type="evidence" value="ECO:0007669"/>
    <property type="project" value="UniProtKB-SubCell"/>
</dbReference>
<keyword evidence="9" id="KW-0460">Magnesium</keyword>
<comment type="caution">
    <text evidence="16">The sequence shown here is derived from an EMBL/GenBank/DDBJ whole genome shotgun (WGS) entry which is preliminary data.</text>
</comment>
<gene>
    <name evidence="16" type="ORF">RI129_007646</name>
</gene>
<comment type="similarity">
    <text evidence="4">Belongs to the neutral sphingomyelinase family.</text>
</comment>
<feature type="transmembrane region" description="Helical" evidence="14">
    <location>
        <begin position="317"/>
        <end position="335"/>
    </location>
</feature>
<dbReference type="GO" id="GO:0006665">
    <property type="term" value="P:sphingolipid metabolic process"/>
    <property type="evidence" value="ECO:0007669"/>
    <property type="project" value="UniProtKB-KW"/>
</dbReference>
<evidence type="ECO:0000256" key="14">
    <source>
        <dbReference type="SAM" id="Phobius"/>
    </source>
</evidence>
<proteinExistence type="inferred from homology"/>
<feature type="transmembrane region" description="Helical" evidence="14">
    <location>
        <begin position="347"/>
        <end position="369"/>
    </location>
</feature>
<sequence length="393" mass="44789">MEIEFKILTLNCWGIPLVSKDVQPRMRSIAQHLVESDYDMVCLQEVWTVSDYNLIRDAVVSSYPYSHYFYSGVIGSGVCVFSKYLLEDVFFHQWPLNGYIHKFQHGDWFAGKGIAMCRVLVKGFSINVYTSHLLAEYNRMCDEYETHRMLQAFDTAQFIQLTSTAADFTVLAGDLNTEPGDLPHRLLMSMTGFTDAFNKADKDAQEPCYTNDGPDNTYTASALLNKKYPGKRIDYILYNSGSNTSVVMKKYCRPLPNRVPNCTFSYSDHEAITATFKISRKEGSIQNLNLSTRAKVLTECIDNCNLALQTLINHKRLYWFLTAALFLLFISTIAMDTPFHQPVLIHVIRVIITILIFFTFIMATAWNMIEKHALLAGKLAMEVCLKQSPEKGI</sequence>
<organism evidence="16 17">
    <name type="scientific">Pyrocoelia pectoralis</name>
    <dbReference type="NCBI Taxonomy" id="417401"/>
    <lineage>
        <taxon>Eukaryota</taxon>
        <taxon>Metazoa</taxon>
        <taxon>Ecdysozoa</taxon>
        <taxon>Arthropoda</taxon>
        <taxon>Hexapoda</taxon>
        <taxon>Insecta</taxon>
        <taxon>Pterygota</taxon>
        <taxon>Neoptera</taxon>
        <taxon>Endopterygota</taxon>
        <taxon>Coleoptera</taxon>
        <taxon>Polyphaga</taxon>
        <taxon>Elateriformia</taxon>
        <taxon>Elateroidea</taxon>
        <taxon>Lampyridae</taxon>
        <taxon>Lampyrinae</taxon>
        <taxon>Pyrocoelia</taxon>
    </lineage>
</organism>
<evidence type="ECO:0000256" key="3">
    <source>
        <dbReference type="ARBA" id="ARBA00004991"/>
    </source>
</evidence>
<evidence type="ECO:0000256" key="6">
    <source>
        <dbReference type="ARBA" id="ARBA00022692"/>
    </source>
</evidence>
<keyword evidence="7" id="KW-0479">Metal-binding</keyword>
<keyword evidence="11 14" id="KW-1133">Transmembrane helix</keyword>
<evidence type="ECO:0000256" key="8">
    <source>
        <dbReference type="ARBA" id="ARBA00022801"/>
    </source>
</evidence>
<dbReference type="InterPro" id="IPR005135">
    <property type="entry name" value="Endo/exonuclease/phosphatase"/>
</dbReference>
<reference evidence="16 17" key="1">
    <citation type="journal article" date="2024" name="Insects">
        <title>An Improved Chromosome-Level Genome Assembly of the Firefly Pyrocoelia pectoralis.</title>
        <authorList>
            <person name="Fu X."/>
            <person name="Meyer-Rochow V.B."/>
            <person name="Ballantyne L."/>
            <person name="Zhu X."/>
        </authorList>
    </citation>
    <scope>NUCLEOTIDE SEQUENCE [LARGE SCALE GENOMIC DNA]</scope>
    <source>
        <strain evidence="16">XCY_ONT2</strain>
    </source>
</reference>
<keyword evidence="8" id="KW-0378">Hydrolase</keyword>
<evidence type="ECO:0000313" key="16">
    <source>
        <dbReference type="EMBL" id="KAK5643801.1"/>
    </source>
</evidence>
<keyword evidence="13 14" id="KW-0472">Membrane</keyword>
<keyword evidence="6 14" id="KW-0812">Transmembrane</keyword>
<dbReference type="GO" id="GO:0046872">
    <property type="term" value="F:metal ion binding"/>
    <property type="evidence" value="ECO:0007669"/>
    <property type="project" value="UniProtKB-KW"/>
</dbReference>
<evidence type="ECO:0000256" key="7">
    <source>
        <dbReference type="ARBA" id="ARBA00022723"/>
    </source>
</evidence>
<evidence type="ECO:0000313" key="17">
    <source>
        <dbReference type="Proteomes" id="UP001329430"/>
    </source>
</evidence>
<evidence type="ECO:0000256" key="4">
    <source>
        <dbReference type="ARBA" id="ARBA00006335"/>
    </source>
</evidence>
<dbReference type="AlphaFoldDB" id="A0AAN7VEU6"/>
<dbReference type="SUPFAM" id="SSF56219">
    <property type="entry name" value="DNase I-like"/>
    <property type="match status" value="1"/>
</dbReference>
<keyword evidence="10" id="KW-0746">Sphingolipid metabolism</keyword>
<dbReference type="Gene3D" id="3.60.10.10">
    <property type="entry name" value="Endonuclease/exonuclease/phosphatase"/>
    <property type="match status" value="1"/>
</dbReference>
<evidence type="ECO:0000256" key="5">
    <source>
        <dbReference type="ARBA" id="ARBA00012369"/>
    </source>
</evidence>
<evidence type="ECO:0000256" key="2">
    <source>
        <dbReference type="ARBA" id="ARBA00004760"/>
    </source>
</evidence>
<evidence type="ECO:0000256" key="12">
    <source>
        <dbReference type="ARBA" id="ARBA00023098"/>
    </source>
</evidence>
<evidence type="ECO:0000256" key="11">
    <source>
        <dbReference type="ARBA" id="ARBA00022989"/>
    </source>
</evidence>
<dbReference type="PANTHER" id="PTHR16320">
    <property type="entry name" value="SPHINGOMYELINASE FAMILY MEMBER"/>
    <property type="match status" value="1"/>
</dbReference>
<dbReference type="Proteomes" id="UP001329430">
    <property type="component" value="Chromosome 5"/>
</dbReference>
<evidence type="ECO:0000256" key="1">
    <source>
        <dbReference type="ARBA" id="ARBA00004141"/>
    </source>
</evidence>
<keyword evidence="12" id="KW-0443">Lipid metabolism</keyword>
<dbReference type="InterPro" id="IPR036691">
    <property type="entry name" value="Endo/exonu/phosph_ase_sf"/>
</dbReference>
<name>A0AAN7VEU6_9COLE</name>
<comment type="pathway">
    <text evidence="2">Lipid metabolism; sphingolipid metabolism.</text>
</comment>
<accession>A0AAN7VEU6</accession>
<evidence type="ECO:0000256" key="9">
    <source>
        <dbReference type="ARBA" id="ARBA00022842"/>
    </source>
</evidence>